<gene>
    <name evidence="2" type="ORF">G5B17_19450</name>
</gene>
<dbReference type="InterPro" id="IPR013168">
    <property type="entry name" value="Cpl_7_lyso_C"/>
</dbReference>
<proteinExistence type="predicted"/>
<dbReference type="Proteomes" id="UP001644719">
    <property type="component" value="Unassembled WGS sequence"/>
</dbReference>
<protein>
    <recommendedName>
        <fullName evidence="1">Cpl-7 lysozyme C-terminal domain-containing protein</fullName>
    </recommendedName>
</protein>
<accession>A0ABX2HCV1</accession>
<name>A0ABX2HCV1_9FIRM</name>
<sequence length="44" mass="5162">MITGIISQASSIDCWVYVQDRKKRLQAAGYDYRAVQRKVNELMR</sequence>
<evidence type="ECO:0000259" key="1">
    <source>
        <dbReference type="Pfam" id="PF08230"/>
    </source>
</evidence>
<organism evidence="2 3">
    <name type="scientific">Blautia faecis</name>
    <dbReference type="NCBI Taxonomy" id="871665"/>
    <lineage>
        <taxon>Bacteria</taxon>
        <taxon>Bacillati</taxon>
        <taxon>Bacillota</taxon>
        <taxon>Clostridia</taxon>
        <taxon>Lachnospirales</taxon>
        <taxon>Lachnospiraceae</taxon>
        <taxon>Blautia</taxon>
    </lineage>
</organism>
<evidence type="ECO:0000313" key="3">
    <source>
        <dbReference type="Proteomes" id="UP001644719"/>
    </source>
</evidence>
<reference evidence="2 3" key="1">
    <citation type="journal article" date="2020" name="Cell Host Microbe">
        <title>Functional and Genomic Variation between Human-Derived Isolates of Lachnospiraceae Reveals Inter- and Intra-Species Diversity.</title>
        <authorList>
            <person name="Sorbara M.T."/>
            <person name="Littmann E.R."/>
            <person name="Fontana E."/>
            <person name="Moody T.U."/>
            <person name="Kohout C.E."/>
            <person name="Gjonbalaj M."/>
            <person name="Eaton V."/>
            <person name="Seok R."/>
            <person name="Leiner I.M."/>
            <person name="Pamer E.G."/>
        </authorList>
    </citation>
    <scope>NUCLEOTIDE SEQUENCE [LARGE SCALE GENOMIC DNA]</scope>
    <source>
        <strain evidence="2 3">MSK.17.74</strain>
    </source>
</reference>
<feature type="domain" description="Cpl-7 lysozyme C-terminal" evidence="1">
    <location>
        <begin position="19"/>
        <end position="42"/>
    </location>
</feature>
<dbReference type="EMBL" id="JAAITS010000084">
    <property type="protein sequence ID" value="NSG87523.1"/>
    <property type="molecule type" value="Genomic_DNA"/>
</dbReference>
<dbReference type="Pfam" id="PF08230">
    <property type="entry name" value="CW_7"/>
    <property type="match status" value="1"/>
</dbReference>
<comment type="caution">
    <text evidence="2">The sequence shown here is derived from an EMBL/GenBank/DDBJ whole genome shotgun (WGS) entry which is preliminary data.</text>
</comment>
<keyword evidence="3" id="KW-1185">Reference proteome</keyword>
<evidence type="ECO:0000313" key="2">
    <source>
        <dbReference type="EMBL" id="NSG87523.1"/>
    </source>
</evidence>